<dbReference type="AlphaFoldDB" id="S2W006"/>
<evidence type="ECO:0000313" key="1">
    <source>
        <dbReference type="EMBL" id="EPD32466.1"/>
    </source>
</evidence>
<keyword evidence="2" id="KW-1185">Reference proteome</keyword>
<sequence length="61" mass="6582">MGPGFESLWAHGFDSDANPIRTWGVTENYFASTSSVNGVSILIFFQLGFALSQACGPNRLV</sequence>
<accession>S2W006</accession>
<protein>
    <submittedName>
        <fullName evidence="1">Uncharacterized protein</fullName>
    </submittedName>
</protein>
<organism evidence="1 2">
    <name type="scientific">Propionimicrobium lymphophilum ACS-093-V-SCH5</name>
    <dbReference type="NCBI Taxonomy" id="883161"/>
    <lineage>
        <taxon>Bacteria</taxon>
        <taxon>Bacillati</taxon>
        <taxon>Actinomycetota</taxon>
        <taxon>Actinomycetes</taxon>
        <taxon>Propionibacteriales</taxon>
        <taxon>Propionibacteriaceae</taxon>
        <taxon>Propionimicrobium</taxon>
    </lineage>
</organism>
<reference evidence="1 2" key="1">
    <citation type="submission" date="2013-04" db="EMBL/GenBank/DDBJ databases">
        <title>The Genome Sequence of Propionimicrobium lymphophilum ACS-093-V-SCH5.</title>
        <authorList>
            <consortium name="The Broad Institute Genomics Platform"/>
            <person name="Earl A."/>
            <person name="Ward D."/>
            <person name="Feldgarden M."/>
            <person name="Gevers D."/>
            <person name="Saerens B."/>
            <person name="Vaneechoutte M."/>
            <person name="Walker B."/>
            <person name="Young S."/>
            <person name="Zeng Q."/>
            <person name="Gargeya S."/>
            <person name="Fitzgerald M."/>
            <person name="Haas B."/>
            <person name="Abouelleil A."/>
            <person name="Allen A.W."/>
            <person name="Alvarado L."/>
            <person name="Arachchi H.M."/>
            <person name="Berlin A.M."/>
            <person name="Chapman S.B."/>
            <person name="Gainer-Dewar J."/>
            <person name="Goldberg J."/>
            <person name="Griggs A."/>
            <person name="Gujja S."/>
            <person name="Hansen M."/>
            <person name="Howarth C."/>
            <person name="Imamovic A."/>
            <person name="Ireland A."/>
            <person name="Larimer J."/>
            <person name="McCowan C."/>
            <person name="Murphy C."/>
            <person name="Pearson M."/>
            <person name="Poon T.W."/>
            <person name="Priest M."/>
            <person name="Roberts A."/>
            <person name="Saif S."/>
            <person name="Shea T."/>
            <person name="Sisk P."/>
            <person name="Sykes S."/>
            <person name="Wortman J."/>
            <person name="Nusbaum C."/>
            <person name="Birren B."/>
        </authorList>
    </citation>
    <scope>NUCLEOTIDE SEQUENCE [LARGE SCALE GENOMIC DNA]</scope>
    <source>
        <strain evidence="1 2">ACS-093-V-SCH5</strain>
    </source>
</reference>
<dbReference type="EMBL" id="AGZR01000009">
    <property type="protein sequence ID" value="EPD32466.1"/>
    <property type="molecule type" value="Genomic_DNA"/>
</dbReference>
<dbReference type="HOGENOM" id="CLU_2919039_0_0_11"/>
<dbReference type="Proteomes" id="UP000014417">
    <property type="component" value="Unassembled WGS sequence"/>
</dbReference>
<proteinExistence type="predicted"/>
<evidence type="ECO:0000313" key="2">
    <source>
        <dbReference type="Proteomes" id="UP000014417"/>
    </source>
</evidence>
<name>S2W006_9ACTN</name>
<comment type="caution">
    <text evidence="1">The sequence shown here is derived from an EMBL/GenBank/DDBJ whole genome shotgun (WGS) entry which is preliminary data.</text>
</comment>
<gene>
    <name evidence="1" type="ORF">HMPREF9306_02037</name>
</gene>